<evidence type="ECO:0000256" key="2">
    <source>
        <dbReference type="ARBA" id="ARBA00022614"/>
    </source>
</evidence>
<keyword evidence="3" id="KW-0677">Repeat</keyword>
<evidence type="ECO:0000256" key="5">
    <source>
        <dbReference type="ARBA" id="ARBA00022821"/>
    </source>
</evidence>
<dbReference type="InterPro" id="IPR027417">
    <property type="entry name" value="P-loop_NTPase"/>
</dbReference>
<dbReference type="GO" id="GO:0005524">
    <property type="term" value="F:ATP binding"/>
    <property type="evidence" value="ECO:0007669"/>
    <property type="project" value="UniProtKB-KW"/>
</dbReference>
<keyword evidence="6" id="KW-0067">ATP-binding</keyword>
<feature type="domain" description="Disease resistance R13L4/SHOC-2-like LRR" evidence="11">
    <location>
        <begin position="555"/>
        <end position="777"/>
    </location>
</feature>
<dbReference type="FunFam" id="1.10.10.10:FF:000322">
    <property type="entry name" value="Probable disease resistance protein At1g63360"/>
    <property type="match status" value="1"/>
</dbReference>
<dbReference type="FunFam" id="3.40.50.300:FF:001091">
    <property type="entry name" value="Probable disease resistance protein At1g61300"/>
    <property type="match status" value="1"/>
</dbReference>
<organism evidence="12 13">
    <name type="scientific">Ilex paraguariensis</name>
    <name type="common">yerba mate</name>
    <dbReference type="NCBI Taxonomy" id="185542"/>
    <lineage>
        <taxon>Eukaryota</taxon>
        <taxon>Viridiplantae</taxon>
        <taxon>Streptophyta</taxon>
        <taxon>Embryophyta</taxon>
        <taxon>Tracheophyta</taxon>
        <taxon>Spermatophyta</taxon>
        <taxon>Magnoliopsida</taxon>
        <taxon>eudicotyledons</taxon>
        <taxon>Gunneridae</taxon>
        <taxon>Pentapetalae</taxon>
        <taxon>asterids</taxon>
        <taxon>campanulids</taxon>
        <taxon>Aquifoliales</taxon>
        <taxon>Aquifoliaceae</taxon>
        <taxon>Ilex</taxon>
    </lineage>
</organism>
<dbReference type="SUPFAM" id="SSF52058">
    <property type="entry name" value="L domain-like"/>
    <property type="match status" value="1"/>
</dbReference>
<sequence length="901" mass="103372">MAEGVVMDAVVQVLVRDVTDAVYVHGQYVFGFQTQFEDMKRELSLMRAFLTDTEKIKGKYKTLKPILDDLRKLVYDADDLVMDCIIRAKYWKSKGTSSSYHLSPRELLFRYQTGRKLTCVNKRIVRLKGDLNSYLTPVSRTSEGSSSKRRFNLPVFNQSDVVGLTEDVETIKGWIFLDHKEELHRIGIVGMAGLGKTTIAQKIFEDKDVIARFKERIWVTVSQNVDENEIVTNILDDLKVNDRSGNLLLKISEVLTKKAYLIVMDDVWKTGTWWEKISSGLPETKEQSSCIIITSRNEDVLKGMGVVEERIHRPKLLNEEEGWSLFCKVAKVNSALEETGKNIVKKCGGLPLAIKTIGGLLKSKNQILKEWERIYLNFHAKLEEKSNSSLAESNRSSVMASLQLSYDELPTDLKHCILCFSIYAEDYEISAEQLVRWWVGEGFVRDEGTETARDVAYENLSELISRCLVEVVQRRNYDGKVYNCKMHDLVRDLTIKIAREEDFSSFDKGNRQVPTVNTRRLRVTGEMDLHALDGNSKLRALLCMPNCSIRLNRSRGLAKVRSLRVLDFSHIKLEKICLGDLWRWITSQKRLAYLNLRNAAKLVELPDSIGKLWALQILILGECKNLKKVSVLIATLSELTVLDVGNCPLLQCLPQGLSRLSNLQELYGFKIASSTDTKGCHLGELKDLPNLRVLQVDIKEESIIKVEEVTVLAQLNHLRVLSINAGDSEDKDILRKLDMLCLPTCLEELYLRHYFGESTPQWMNPTSLPQLQYLCIEDSKVLSNINNDFWGKEDKTWKIVGLCLKFLPKLEVEWSLVQRGIPSLRFVEVSHCNSLKSFPCNVEGLGIWRRVEKDKVEEEKEEIKEEEKKEETKEEDKKEEIKEEEKKEEIKEEEIKVEDNC</sequence>
<feature type="domain" description="Disease resistance protein winged helix" evidence="10">
    <location>
        <begin position="422"/>
        <end position="493"/>
    </location>
</feature>
<gene>
    <name evidence="12" type="ORF">ILEXP_LOCUS30184</name>
</gene>
<dbReference type="EMBL" id="CAUOFW020003669">
    <property type="protein sequence ID" value="CAK9161387.1"/>
    <property type="molecule type" value="Genomic_DNA"/>
</dbReference>
<evidence type="ECO:0000259" key="8">
    <source>
        <dbReference type="Pfam" id="PF00931"/>
    </source>
</evidence>
<proteinExistence type="inferred from homology"/>
<evidence type="ECO:0000259" key="11">
    <source>
        <dbReference type="Pfam" id="PF23598"/>
    </source>
</evidence>
<evidence type="ECO:0000259" key="9">
    <source>
        <dbReference type="Pfam" id="PF18052"/>
    </source>
</evidence>
<dbReference type="InterPro" id="IPR044974">
    <property type="entry name" value="Disease_R_plants"/>
</dbReference>
<comment type="similarity">
    <text evidence="1">Belongs to the disease resistance NB-LRR family.</text>
</comment>
<dbReference type="Gene3D" id="3.40.50.300">
    <property type="entry name" value="P-loop containing nucleotide triphosphate hydrolases"/>
    <property type="match status" value="1"/>
</dbReference>
<dbReference type="InterPro" id="IPR042197">
    <property type="entry name" value="Apaf_helical"/>
</dbReference>
<evidence type="ECO:0000313" key="12">
    <source>
        <dbReference type="EMBL" id="CAK9161387.1"/>
    </source>
</evidence>
<evidence type="ECO:0000259" key="10">
    <source>
        <dbReference type="Pfam" id="PF23559"/>
    </source>
</evidence>
<dbReference type="Proteomes" id="UP001642360">
    <property type="component" value="Unassembled WGS sequence"/>
</dbReference>
<evidence type="ECO:0000256" key="4">
    <source>
        <dbReference type="ARBA" id="ARBA00022741"/>
    </source>
</evidence>
<dbReference type="Pfam" id="PF23598">
    <property type="entry name" value="LRR_14"/>
    <property type="match status" value="1"/>
</dbReference>
<dbReference type="InterPro" id="IPR032675">
    <property type="entry name" value="LRR_dom_sf"/>
</dbReference>
<keyword evidence="13" id="KW-1185">Reference proteome</keyword>
<dbReference type="Gene3D" id="1.20.5.4130">
    <property type="match status" value="1"/>
</dbReference>
<dbReference type="InterPro" id="IPR055414">
    <property type="entry name" value="LRR_R13L4/SHOC2-like"/>
</dbReference>
<evidence type="ECO:0000256" key="7">
    <source>
        <dbReference type="SAM" id="MobiDB-lite"/>
    </source>
</evidence>
<dbReference type="InterPro" id="IPR041118">
    <property type="entry name" value="Rx_N"/>
</dbReference>
<keyword evidence="2" id="KW-0433">Leucine-rich repeat</keyword>
<dbReference type="SUPFAM" id="SSF52540">
    <property type="entry name" value="P-loop containing nucleoside triphosphate hydrolases"/>
    <property type="match status" value="1"/>
</dbReference>
<dbReference type="Pfam" id="PF18052">
    <property type="entry name" value="Rx_N"/>
    <property type="match status" value="1"/>
</dbReference>
<evidence type="ECO:0000256" key="3">
    <source>
        <dbReference type="ARBA" id="ARBA00022737"/>
    </source>
</evidence>
<dbReference type="Gene3D" id="1.10.8.430">
    <property type="entry name" value="Helical domain of apoptotic protease-activating factors"/>
    <property type="match status" value="1"/>
</dbReference>
<comment type="caution">
    <text evidence="12">The sequence shown here is derived from an EMBL/GenBank/DDBJ whole genome shotgun (WGS) entry which is preliminary data.</text>
</comment>
<dbReference type="PANTHER" id="PTHR23155">
    <property type="entry name" value="DISEASE RESISTANCE PROTEIN RP"/>
    <property type="match status" value="1"/>
</dbReference>
<dbReference type="Pfam" id="PF23559">
    <property type="entry name" value="WHD_DRP"/>
    <property type="match status" value="1"/>
</dbReference>
<evidence type="ECO:0000256" key="1">
    <source>
        <dbReference type="ARBA" id="ARBA00008894"/>
    </source>
</evidence>
<feature type="domain" description="NB-ARC" evidence="8">
    <location>
        <begin position="167"/>
        <end position="332"/>
    </location>
</feature>
<dbReference type="PANTHER" id="PTHR23155:SF759">
    <property type="entry name" value="AAA+ ATPASE DOMAIN-CONTAINING PROTEIN"/>
    <property type="match status" value="1"/>
</dbReference>
<name>A0ABC8SWG6_9AQUA</name>
<dbReference type="Gene3D" id="3.80.10.10">
    <property type="entry name" value="Ribonuclease Inhibitor"/>
    <property type="match status" value="2"/>
</dbReference>
<keyword evidence="4" id="KW-0547">Nucleotide-binding</keyword>
<evidence type="ECO:0000313" key="13">
    <source>
        <dbReference type="Proteomes" id="UP001642360"/>
    </source>
</evidence>
<dbReference type="InterPro" id="IPR002182">
    <property type="entry name" value="NB-ARC"/>
</dbReference>
<feature type="domain" description="Disease resistance N-terminal" evidence="9">
    <location>
        <begin position="10"/>
        <end position="98"/>
    </location>
</feature>
<accession>A0ABC8SWG6</accession>
<dbReference type="GO" id="GO:0051607">
    <property type="term" value="P:defense response to virus"/>
    <property type="evidence" value="ECO:0007669"/>
    <property type="project" value="UniProtKB-ARBA"/>
</dbReference>
<keyword evidence="5" id="KW-0611">Plant defense</keyword>
<evidence type="ECO:0000256" key="6">
    <source>
        <dbReference type="ARBA" id="ARBA00022840"/>
    </source>
</evidence>
<dbReference type="AlphaFoldDB" id="A0ABC8SWG6"/>
<dbReference type="InterPro" id="IPR036388">
    <property type="entry name" value="WH-like_DNA-bd_sf"/>
</dbReference>
<dbReference type="InterPro" id="IPR058922">
    <property type="entry name" value="WHD_DRP"/>
</dbReference>
<dbReference type="Pfam" id="PF00931">
    <property type="entry name" value="NB-ARC"/>
    <property type="match status" value="1"/>
</dbReference>
<dbReference type="PRINTS" id="PR00364">
    <property type="entry name" value="DISEASERSIST"/>
</dbReference>
<dbReference type="Gene3D" id="1.10.10.10">
    <property type="entry name" value="Winged helix-like DNA-binding domain superfamily/Winged helix DNA-binding domain"/>
    <property type="match status" value="1"/>
</dbReference>
<protein>
    <submittedName>
        <fullName evidence="12">Uncharacterized protein</fullName>
    </submittedName>
</protein>
<feature type="region of interest" description="Disordered" evidence="7">
    <location>
        <begin position="859"/>
        <end position="901"/>
    </location>
</feature>
<reference evidence="12 13" key="1">
    <citation type="submission" date="2024-02" db="EMBL/GenBank/DDBJ databases">
        <authorList>
            <person name="Vignale AGUSTIN F."/>
            <person name="Sosa J E."/>
            <person name="Modenutti C."/>
        </authorList>
    </citation>
    <scope>NUCLEOTIDE SEQUENCE [LARGE SCALE GENOMIC DNA]</scope>
</reference>